<evidence type="ECO:0000256" key="2">
    <source>
        <dbReference type="SAM" id="Phobius"/>
    </source>
</evidence>
<feature type="compositionally biased region" description="Pro residues" evidence="1">
    <location>
        <begin position="103"/>
        <end position="112"/>
    </location>
</feature>
<dbReference type="Gene3D" id="1.10.287.110">
    <property type="entry name" value="DnaJ domain"/>
    <property type="match status" value="1"/>
</dbReference>
<organism evidence="4 5">
    <name type="scientific">Ophiocordyceps polyrhachis-furcata BCC 54312</name>
    <dbReference type="NCBI Taxonomy" id="1330021"/>
    <lineage>
        <taxon>Eukaryota</taxon>
        <taxon>Fungi</taxon>
        <taxon>Dikarya</taxon>
        <taxon>Ascomycota</taxon>
        <taxon>Pezizomycotina</taxon>
        <taxon>Sordariomycetes</taxon>
        <taxon>Hypocreomycetidae</taxon>
        <taxon>Hypocreales</taxon>
        <taxon>Ophiocordycipitaceae</taxon>
        <taxon>Ophiocordyceps</taxon>
    </lineage>
</organism>
<dbReference type="PANTHER" id="PTHR44873:SF1">
    <property type="entry name" value="DNAJ HOMOLOG SUBFAMILY C MEMBER 30, MITOCHONDRIAL"/>
    <property type="match status" value="1"/>
</dbReference>
<keyword evidence="2" id="KW-0812">Transmembrane</keyword>
<feature type="compositionally biased region" description="Low complexity" evidence="1">
    <location>
        <begin position="162"/>
        <end position="177"/>
    </location>
</feature>
<dbReference type="Proteomes" id="UP000253664">
    <property type="component" value="Unassembled WGS sequence"/>
</dbReference>
<reference evidence="4 5" key="1">
    <citation type="journal article" date="2015" name="BMC Genomics">
        <title>Insights from the genome of Ophiocordyceps polyrhachis-furcata to pathogenicity and host specificity in insect fungi.</title>
        <authorList>
            <person name="Wichadakul D."/>
            <person name="Kobmoo N."/>
            <person name="Ingsriswang S."/>
            <person name="Tangphatsornruang S."/>
            <person name="Chantasingh D."/>
            <person name="Luangsa-ard J.J."/>
            <person name="Eurwilaichitr L."/>
        </authorList>
    </citation>
    <scope>NUCLEOTIDE SEQUENCE [LARGE SCALE GENOMIC DNA]</scope>
    <source>
        <strain evidence="4 5">BCC 54312</strain>
    </source>
</reference>
<comment type="caution">
    <text evidence="4">The sequence shown here is derived from an EMBL/GenBank/DDBJ whole genome shotgun (WGS) entry which is preliminary data.</text>
</comment>
<sequence>MLHAFPTRNIHASRTLFHTGGGGGGGGGDLYARLRVRRDASTAEIKSRSFYALSKTLHPDVNRSDPNASTTFSLLADAYAILASPSRRAAYDRTLSPASHSPPSSPASPGPQPSYAAGRRRSTPFRGPAPSFYRNGGWGAHAAARRRAHEESTGFAARSRSRPTQGSSPSSSSRSPPQADDHHPRRHPGMGPGQYPFHHARDPAPDPHFNLDGHTRTHQREDERRRQRNRRAVDDEGIEFEPQMSLAGHFFVVATILGVTFASPFVYLQYTPFGFRQREGD</sequence>
<feature type="compositionally biased region" description="Basic and acidic residues" evidence="1">
    <location>
        <begin position="199"/>
        <end position="225"/>
    </location>
</feature>
<dbReference type="InterPro" id="IPR053025">
    <property type="entry name" value="Mito_ATP_Synthase-Asso"/>
</dbReference>
<accession>A0A367LG16</accession>
<evidence type="ECO:0000259" key="3">
    <source>
        <dbReference type="PROSITE" id="PS50076"/>
    </source>
</evidence>
<evidence type="ECO:0000256" key="1">
    <source>
        <dbReference type="SAM" id="MobiDB-lite"/>
    </source>
</evidence>
<dbReference type="SUPFAM" id="SSF46565">
    <property type="entry name" value="Chaperone J-domain"/>
    <property type="match status" value="1"/>
</dbReference>
<dbReference type="OrthoDB" id="10250354at2759"/>
<dbReference type="PROSITE" id="PS50076">
    <property type="entry name" value="DNAJ_2"/>
    <property type="match status" value="1"/>
</dbReference>
<dbReference type="PRINTS" id="PR00625">
    <property type="entry name" value="JDOMAIN"/>
</dbReference>
<dbReference type="InterPro" id="IPR001623">
    <property type="entry name" value="DnaJ_domain"/>
</dbReference>
<dbReference type="SMART" id="SM00271">
    <property type="entry name" value="DnaJ"/>
    <property type="match status" value="1"/>
</dbReference>
<keyword evidence="2" id="KW-1133">Transmembrane helix</keyword>
<protein>
    <recommendedName>
        <fullName evidence="3">J domain-containing protein</fullName>
    </recommendedName>
</protein>
<name>A0A367LG16_9HYPO</name>
<dbReference type="CDD" id="cd06257">
    <property type="entry name" value="DnaJ"/>
    <property type="match status" value="1"/>
</dbReference>
<proteinExistence type="predicted"/>
<dbReference type="PANTHER" id="PTHR44873">
    <property type="entry name" value="DNAJ HOMOLOG SUBFAMILY C MEMBER 30, MITOCHONDRIAL"/>
    <property type="match status" value="1"/>
</dbReference>
<dbReference type="InterPro" id="IPR036869">
    <property type="entry name" value="J_dom_sf"/>
</dbReference>
<keyword evidence="2" id="KW-0472">Membrane</keyword>
<dbReference type="STRING" id="1330021.A0A367LG16"/>
<dbReference type="Pfam" id="PF00226">
    <property type="entry name" value="DnaJ"/>
    <property type="match status" value="1"/>
</dbReference>
<keyword evidence="5" id="KW-1185">Reference proteome</keyword>
<feature type="domain" description="J" evidence="3">
    <location>
        <begin position="29"/>
        <end position="95"/>
    </location>
</feature>
<feature type="transmembrane region" description="Helical" evidence="2">
    <location>
        <begin position="246"/>
        <end position="268"/>
    </location>
</feature>
<evidence type="ECO:0000313" key="5">
    <source>
        <dbReference type="Proteomes" id="UP000253664"/>
    </source>
</evidence>
<gene>
    <name evidence="4" type="ORF">L249_1019</name>
</gene>
<dbReference type="AlphaFoldDB" id="A0A367LG16"/>
<evidence type="ECO:0000313" key="4">
    <source>
        <dbReference type="EMBL" id="RCI13365.1"/>
    </source>
</evidence>
<dbReference type="EMBL" id="LKCN02000007">
    <property type="protein sequence ID" value="RCI13365.1"/>
    <property type="molecule type" value="Genomic_DNA"/>
</dbReference>
<feature type="region of interest" description="Disordered" evidence="1">
    <location>
        <begin position="91"/>
        <end position="236"/>
    </location>
</feature>